<dbReference type="EMBL" id="JATN01000322">
    <property type="protein sequence ID" value="EUC55530.1"/>
    <property type="molecule type" value="Genomic_DNA"/>
</dbReference>
<name>X8J0M8_9AGAM</name>
<reference evidence="2" key="1">
    <citation type="journal article" date="2014" name="Genome Announc.">
        <title>Draft genome sequence of the plant-pathogenic soil fungus Rhizoctonia solani anastomosis group 3 strain Rhs1AP.</title>
        <authorList>
            <person name="Cubeta M.A."/>
            <person name="Thomas E."/>
            <person name="Dean R.A."/>
            <person name="Jabaji S."/>
            <person name="Neate S.M."/>
            <person name="Tavantzis S."/>
            <person name="Toda T."/>
            <person name="Vilgalys R."/>
            <person name="Bharathan N."/>
            <person name="Fedorova-Abrams N."/>
            <person name="Pakala S.B."/>
            <person name="Pakala S.M."/>
            <person name="Zafar N."/>
            <person name="Joardar V."/>
            <person name="Losada L."/>
            <person name="Nierman W.C."/>
        </authorList>
    </citation>
    <scope>NUCLEOTIDE SEQUENCE [LARGE SCALE GENOMIC DNA]</scope>
    <source>
        <strain evidence="2">AG-3</strain>
    </source>
</reference>
<gene>
    <name evidence="1" type="ORF">RSOL_120370</name>
</gene>
<comment type="caution">
    <text evidence="1">The sequence shown here is derived from an EMBL/GenBank/DDBJ whole genome shotgun (WGS) entry which is preliminary data.</text>
</comment>
<sequence>MLLVSRQKFRRVVQWTKSLLPPAMGLVTPIQAPIMSGLHSRQR</sequence>
<evidence type="ECO:0000313" key="2">
    <source>
        <dbReference type="Proteomes" id="UP000030108"/>
    </source>
</evidence>
<evidence type="ECO:0000313" key="1">
    <source>
        <dbReference type="EMBL" id="EUC55530.1"/>
    </source>
</evidence>
<dbReference type="AlphaFoldDB" id="X8J0M8"/>
<protein>
    <submittedName>
        <fullName evidence="1">Uncharacterized protein</fullName>
    </submittedName>
</protein>
<proteinExistence type="predicted"/>
<accession>X8J0M8</accession>
<organism evidence="1 2">
    <name type="scientific">Rhizoctonia solani AG-3 Rhs1AP</name>
    <dbReference type="NCBI Taxonomy" id="1086054"/>
    <lineage>
        <taxon>Eukaryota</taxon>
        <taxon>Fungi</taxon>
        <taxon>Dikarya</taxon>
        <taxon>Basidiomycota</taxon>
        <taxon>Agaricomycotina</taxon>
        <taxon>Agaricomycetes</taxon>
        <taxon>Cantharellales</taxon>
        <taxon>Ceratobasidiaceae</taxon>
        <taxon>Rhizoctonia</taxon>
    </lineage>
</organism>
<dbReference type="Proteomes" id="UP000030108">
    <property type="component" value="Unassembled WGS sequence"/>
</dbReference>